<sequence>MNSAKERAVEAGARAIARYDQGNDIHWQLYTFQAEAVLRAGIAIELEELAQKVEQMYRPHIGRHEMEERAAKVIAAALRARIQQMAEAEHE</sequence>
<keyword evidence="2" id="KW-1185">Reference proteome</keyword>
<name>A0ABW0PZE2_9HYPH</name>
<evidence type="ECO:0000313" key="2">
    <source>
        <dbReference type="Proteomes" id="UP001596150"/>
    </source>
</evidence>
<dbReference type="RefSeq" id="WP_266345061.1">
    <property type="nucleotide sequence ID" value="NZ_JAPKNH010000007.1"/>
</dbReference>
<proteinExistence type="predicted"/>
<accession>A0ABW0PZE2</accession>
<evidence type="ECO:0000313" key="1">
    <source>
        <dbReference type="EMBL" id="MFC5517661.1"/>
    </source>
</evidence>
<gene>
    <name evidence="1" type="ORF">ACFPP9_17915</name>
</gene>
<protein>
    <submittedName>
        <fullName evidence="1">Uncharacterized protein</fullName>
    </submittedName>
</protein>
<reference evidence="2" key="1">
    <citation type="journal article" date="2019" name="Int. J. Syst. Evol. Microbiol.">
        <title>The Global Catalogue of Microorganisms (GCM) 10K type strain sequencing project: providing services to taxonomists for standard genome sequencing and annotation.</title>
        <authorList>
            <consortium name="The Broad Institute Genomics Platform"/>
            <consortium name="The Broad Institute Genome Sequencing Center for Infectious Disease"/>
            <person name="Wu L."/>
            <person name="Ma J."/>
        </authorList>
    </citation>
    <scope>NUCLEOTIDE SEQUENCE [LARGE SCALE GENOMIC DNA]</scope>
    <source>
        <strain evidence="2">KACC 12633</strain>
    </source>
</reference>
<dbReference type="Proteomes" id="UP001596150">
    <property type="component" value="Unassembled WGS sequence"/>
</dbReference>
<comment type="caution">
    <text evidence="1">The sequence shown here is derived from an EMBL/GenBank/DDBJ whole genome shotgun (WGS) entry which is preliminary data.</text>
</comment>
<organism evidence="1 2">
    <name type="scientific">Kaistia terrae</name>
    <dbReference type="NCBI Taxonomy" id="537017"/>
    <lineage>
        <taxon>Bacteria</taxon>
        <taxon>Pseudomonadati</taxon>
        <taxon>Pseudomonadota</taxon>
        <taxon>Alphaproteobacteria</taxon>
        <taxon>Hyphomicrobiales</taxon>
        <taxon>Kaistiaceae</taxon>
        <taxon>Kaistia</taxon>
    </lineage>
</organism>
<dbReference type="EMBL" id="JBHSML010000012">
    <property type="protein sequence ID" value="MFC5517661.1"/>
    <property type="molecule type" value="Genomic_DNA"/>
</dbReference>